<dbReference type="AlphaFoldDB" id="D5WXL7"/>
<dbReference type="Gene3D" id="1.10.10.10">
    <property type="entry name" value="Winged helix-like DNA-binding domain superfamily/Winged helix DNA-binding domain"/>
    <property type="match status" value="1"/>
</dbReference>
<comment type="subcellular location">
    <subcellularLocation>
        <location evidence="1">Cytoplasm</location>
    </subcellularLocation>
</comment>
<organism evidence="13 14">
    <name type="scientific">Kyrpidia tusciae (strain DSM 2912 / NBRC 15312 / T2)</name>
    <name type="common">Bacillus tusciae</name>
    <dbReference type="NCBI Taxonomy" id="562970"/>
    <lineage>
        <taxon>Bacteria</taxon>
        <taxon>Bacillati</taxon>
        <taxon>Bacillota</taxon>
        <taxon>Bacilli</taxon>
        <taxon>Bacillales</taxon>
        <taxon>Alicyclobacillaceae</taxon>
        <taxon>Kyrpidia</taxon>
    </lineage>
</organism>
<dbReference type="InterPro" id="IPR036421">
    <property type="entry name" value="Fe_dep_repressor_sf"/>
</dbReference>
<dbReference type="HOGENOM" id="CLU_069532_3_0_9"/>
<keyword evidence="8" id="KW-0010">Activator</keyword>
<dbReference type="InterPro" id="IPR036388">
    <property type="entry name" value="WH-like_DNA-bd_sf"/>
</dbReference>
<gene>
    <name evidence="13" type="ordered locus">Btus_1211</name>
</gene>
<accession>D5WXL7</accession>
<dbReference type="InterPro" id="IPR001367">
    <property type="entry name" value="Fe_dep_repressor"/>
</dbReference>
<dbReference type="InterPro" id="IPR036390">
    <property type="entry name" value="WH_DNA-bd_sf"/>
</dbReference>
<evidence type="ECO:0000256" key="8">
    <source>
        <dbReference type="ARBA" id="ARBA00023159"/>
    </source>
</evidence>
<comment type="similarity">
    <text evidence="2">Belongs to the DtxR/MntR family.</text>
</comment>
<evidence type="ECO:0000256" key="2">
    <source>
        <dbReference type="ARBA" id="ARBA00007871"/>
    </source>
</evidence>
<keyword evidence="10" id="KW-0464">Manganese</keyword>
<reference evidence="13 14" key="1">
    <citation type="journal article" date="2011" name="Stand. Genomic Sci.">
        <title>Complete genome sequence of the thermophilic, hydrogen-oxidizing Bacillus tusciae type strain (T2) and reclassification in the new genus, Kyrpidia gen. nov. as Kyrpidia tusciae comb. nov. and emendation of the family Alicyclobacillaceae da Costa and Rainey, 2010.</title>
        <authorList>
            <person name="Klenk H.P."/>
            <person name="Lapidus A."/>
            <person name="Chertkov O."/>
            <person name="Copeland A."/>
            <person name="Del Rio T.G."/>
            <person name="Nolan M."/>
            <person name="Lucas S."/>
            <person name="Chen F."/>
            <person name="Tice H."/>
            <person name="Cheng J.F."/>
            <person name="Han C."/>
            <person name="Bruce D."/>
            <person name="Goodwin L."/>
            <person name="Pitluck S."/>
            <person name="Pati A."/>
            <person name="Ivanova N."/>
            <person name="Mavromatis K."/>
            <person name="Daum C."/>
            <person name="Chen A."/>
            <person name="Palaniappan K."/>
            <person name="Chang Y.J."/>
            <person name="Land M."/>
            <person name="Hauser L."/>
            <person name="Jeffries C.D."/>
            <person name="Detter J.C."/>
            <person name="Rohde M."/>
            <person name="Abt B."/>
            <person name="Pukall R."/>
            <person name="Goker M."/>
            <person name="Bristow J."/>
            <person name="Markowitz V."/>
            <person name="Hugenholtz P."/>
            <person name="Eisen J.A."/>
        </authorList>
    </citation>
    <scope>NUCLEOTIDE SEQUENCE [LARGE SCALE GENOMIC DNA]</scope>
    <source>
        <strain evidence="13 14">DSM 2912</strain>
    </source>
</reference>
<dbReference type="GO" id="GO:0003700">
    <property type="term" value="F:DNA-binding transcription factor activity"/>
    <property type="evidence" value="ECO:0007669"/>
    <property type="project" value="InterPro"/>
</dbReference>
<dbReference type="InterPro" id="IPR050536">
    <property type="entry name" value="DtxR_MntR_Metal-Reg"/>
</dbReference>
<evidence type="ECO:0000313" key="13">
    <source>
        <dbReference type="EMBL" id="ADG05938.1"/>
    </source>
</evidence>
<dbReference type="FunFam" id="1.10.10.10:FF:000189">
    <property type="entry name" value="HTH-type transcriptional regulator MntR"/>
    <property type="match status" value="1"/>
</dbReference>
<evidence type="ECO:0000256" key="7">
    <source>
        <dbReference type="ARBA" id="ARBA00023125"/>
    </source>
</evidence>
<keyword evidence="14" id="KW-1185">Reference proteome</keyword>
<dbReference type="InterPro" id="IPR022687">
    <property type="entry name" value="HTH_DTXR"/>
</dbReference>
<dbReference type="InterPro" id="IPR022689">
    <property type="entry name" value="Iron_dep_repressor"/>
</dbReference>
<dbReference type="SUPFAM" id="SSF46785">
    <property type="entry name" value="Winged helix' DNA-binding domain"/>
    <property type="match status" value="1"/>
</dbReference>
<dbReference type="eggNOG" id="COG1321">
    <property type="taxonomic scope" value="Bacteria"/>
</dbReference>
<dbReference type="GO" id="GO:0046983">
    <property type="term" value="F:protein dimerization activity"/>
    <property type="evidence" value="ECO:0007669"/>
    <property type="project" value="InterPro"/>
</dbReference>
<evidence type="ECO:0000256" key="3">
    <source>
        <dbReference type="ARBA" id="ARBA00011738"/>
    </source>
</evidence>
<dbReference type="GO" id="GO:0005737">
    <property type="term" value="C:cytoplasm"/>
    <property type="evidence" value="ECO:0007669"/>
    <property type="project" value="UniProtKB-SubCell"/>
</dbReference>
<evidence type="ECO:0000259" key="12">
    <source>
        <dbReference type="PROSITE" id="PS50944"/>
    </source>
</evidence>
<dbReference type="PROSITE" id="PS50944">
    <property type="entry name" value="HTH_DTXR"/>
    <property type="match status" value="1"/>
</dbReference>
<evidence type="ECO:0000256" key="5">
    <source>
        <dbReference type="ARBA" id="ARBA00022491"/>
    </source>
</evidence>
<dbReference type="GO" id="GO:0046914">
    <property type="term" value="F:transition metal ion binding"/>
    <property type="evidence" value="ECO:0007669"/>
    <property type="project" value="InterPro"/>
</dbReference>
<evidence type="ECO:0000256" key="10">
    <source>
        <dbReference type="ARBA" id="ARBA00023211"/>
    </source>
</evidence>
<evidence type="ECO:0000256" key="6">
    <source>
        <dbReference type="ARBA" id="ARBA00023015"/>
    </source>
</evidence>
<dbReference type="NCBIfam" id="NF003025">
    <property type="entry name" value="PRK03902.1"/>
    <property type="match status" value="1"/>
</dbReference>
<dbReference type="STRING" id="562970.Btus_1211"/>
<evidence type="ECO:0000256" key="11">
    <source>
        <dbReference type="ARBA" id="ARBA00032593"/>
    </source>
</evidence>
<dbReference type="KEGG" id="bts:Btus_1211"/>
<dbReference type="SMART" id="SM00529">
    <property type="entry name" value="HTH_DTXR"/>
    <property type="match status" value="1"/>
</dbReference>
<dbReference type="SUPFAM" id="SSF47979">
    <property type="entry name" value="Iron-dependent repressor protein, dimerization domain"/>
    <property type="match status" value="1"/>
</dbReference>
<dbReference type="Pfam" id="PF02742">
    <property type="entry name" value="Fe_dep_repr_C"/>
    <property type="match status" value="1"/>
</dbReference>
<comment type="subunit">
    <text evidence="3">Homodimer.</text>
</comment>
<keyword evidence="9" id="KW-0804">Transcription</keyword>
<dbReference type="Proteomes" id="UP000002368">
    <property type="component" value="Chromosome"/>
</dbReference>
<evidence type="ECO:0000256" key="4">
    <source>
        <dbReference type="ARBA" id="ARBA00022490"/>
    </source>
</evidence>
<keyword evidence="5" id="KW-0678">Repressor</keyword>
<dbReference type="EMBL" id="CP002017">
    <property type="protein sequence ID" value="ADG05938.1"/>
    <property type="molecule type" value="Genomic_DNA"/>
</dbReference>
<protein>
    <recommendedName>
        <fullName evidence="11">Manganese transport regulator</fullName>
    </recommendedName>
</protein>
<dbReference type="Gene3D" id="1.10.60.10">
    <property type="entry name" value="Iron dependent repressor, metal binding and dimerisation domain"/>
    <property type="match status" value="1"/>
</dbReference>
<evidence type="ECO:0000256" key="1">
    <source>
        <dbReference type="ARBA" id="ARBA00004496"/>
    </source>
</evidence>
<keyword evidence="6" id="KW-0805">Transcription regulation</keyword>
<dbReference type="PANTHER" id="PTHR33238">
    <property type="entry name" value="IRON (METAL) DEPENDENT REPRESSOR, DTXR FAMILY"/>
    <property type="match status" value="1"/>
</dbReference>
<evidence type="ECO:0000313" key="14">
    <source>
        <dbReference type="Proteomes" id="UP000002368"/>
    </source>
</evidence>
<sequence>MLTPSMEDYLETIYELMKEKGYARVSDIATILAVQPSSVTKMIQKLDEKNFVTYEKYRGLVLTPEGEQLGRNMKQRHRMLEDFLRLLGVGESTIRKDVEGIEHHISPSTMRSLQSLVLFFQEYPEYQRAFERFRRLQAGTAEDRSTENLKVMDE</sequence>
<name>D5WXL7_KYRT2</name>
<proteinExistence type="inferred from homology"/>
<evidence type="ECO:0000256" key="9">
    <source>
        <dbReference type="ARBA" id="ARBA00023163"/>
    </source>
</evidence>
<feature type="domain" description="HTH dtxR-type" evidence="12">
    <location>
        <begin position="2"/>
        <end position="63"/>
    </location>
</feature>
<dbReference type="PANTHER" id="PTHR33238:SF11">
    <property type="entry name" value="TRANSCRIPTIONAL REGULATOR MNTR"/>
    <property type="match status" value="1"/>
</dbReference>
<keyword evidence="4" id="KW-0963">Cytoplasm</keyword>
<dbReference type="GO" id="GO:0003677">
    <property type="term" value="F:DNA binding"/>
    <property type="evidence" value="ECO:0007669"/>
    <property type="project" value="UniProtKB-KW"/>
</dbReference>
<dbReference type="RefSeq" id="WP_013075228.1">
    <property type="nucleotide sequence ID" value="NC_014098.1"/>
</dbReference>
<keyword evidence="7" id="KW-0238">DNA-binding</keyword>
<dbReference type="Pfam" id="PF01325">
    <property type="entry name" value="Fe_dep_repress"/>
    <property type="match status" value="1"/>
</dbReference>